<keyword evidence="2" id="KW-0496">Mitochondrion</keyword>
<evidence type="ECO:0000256" key="4">
    <source>
        <dbReference type="ARBA" id="ARBA00040060"/>
    </source>
</evidence>
<dbReference type="Pfam" id="PF02297">
    <property type="entry name" value="COX6B"/>
    <property type="match status" value="1"/>
</dbReference>
<dbReference type="AlphaFoldDB" id="A0A154PPB5"/>
<keyword evidence="7" id="KW-1185">Reference proteome</keyword>
<dbReference type="PANTHER" id="PTHR11387">
    <property type="entry name" value="CYTOCHROME C OXIDASE SUBUNIT 6B"/>
    <property type="match status" value="1"/>
</dbReference>
<accession>A0A154PPB5</accession>
<dbReference type="Gene3D" id="1.10.10.140">
    <property type="entry name" value="Cytochrome c oxidase, subunit VIb"/>
    <property type="match status" value="1"/>
</dbReference>
<comment type="subcellular location">
    <subcellularLocation>
        <location evidence="1">Mitochondrion</location>
    </subcellularLocation>
</comment>
<evidence type="ECO:0000256" key="5">
    <source>
        <dbReference type="ARBA" id="ARBA00042114"/>
    </source>
</evidence>
<organism evidence="6 7">
    <name type="scientific">Dufourea novaeangliae</name>
    <name type="common">Sweat bee</name>
    <dbReference type="NCBI Taxonomy" id="178035"/>
    <lineage>
        <taxon>Eukaryota</taxon>
        <taxon>Metazoa</taxon>
        <taxon>Ecdysozoa</taxon>
        <taxon>Arthropoda</taxon>
        <taxon>Hexapoda</taxon>
        <taxon>Insecta</taxon>
        <taxon>Pterygota</taxon>
        <taxon>Neoptera</taxon>
        <taxon>Endopterygota</taxon>
        <taxon>Hymenoptera</taxon>
        <taxon>Apocrita</taxon>
        <taxon>Aculeata</taxon>
        <taxon>Apoidea</taxon>
        <taxon>Anthophila</taxon>
        <taxon>Halictidae</taxon>
        <taxon>Rophitinae</taxon>
        <taxon>Dufourea</taxon>
    </lineage>
</organism>
<evidence type="ECO:0000256" key="2">
    <source>
        <dbReference type="ARBA" id="ARBA00023128"/>
    </source>
</evidence>
<dbReference type="EMBL" id="KQ435007">
    <property type="protein sequence ID" value="KZC13702.1"/>
    <property type="molecule type" value="Genomic_DNA"/>
</dbReference>
<dbReference type="SUPFAM" id="SSF47694">
    <property type="entry name" value="Cytochrome c oxidase subunit h"/>
    <property type="match status" value="1"/>
</dbReference>
<evidence type="ECO:0000313" key="7">
    <source>
        <dbReference type="Proteomes" id="UP000076502"/>
    </source>
</evidence>
<dbReference type="FunFam" id="1.10.10.140:FF:000001">
    <property type="entry name" value="Cytochrome c oxidase subunit 6B1"/>
    <property type="match status" value="1"/>
</dbReference>
<dbReference type="Proteomes" id="UP000076502">
    <property type="component" value="Unassembled WGS sequence"/>
</dbReference>
<reference evidence="6 7" key="1">
    <citation type="submission" date="2015-07" db="EMBL/GenBank/DDBJ databases">
        <title>The genome of Dufourea novaeangliae.</title>
        <authorList>
            <person name="Pan H."/>
            <person name="Kapheim K."/>
        </authorList>
    </citation>
    <scope>NUCLEOTIDE SEQUENCE [LARGE SCALE GENOMIC DNA]</scope>
    <source>
        <strain evidence="6">0120121106</strain>
        <tissue evidence="6">Whole body</tissue>
    </source>
</reference>
<evidence type="ECO:0000313" key="6">
    <source>
        <dbReference type="EMBL" id="KZC13702.1"/>
    </source>
</evidence>
<proteinExistence type="predicted"/>
<name>A0A154PPB5_DUFNO</name>
<dbReference type="InterPro" id="IPR036549">
    <property type="entry name" value="CX6/COA6-like_sf"/>
</dbReference>
<dbReference type="GO" id="GO:0005739">
    <property type="term" value="C:mitochondrion"/>
    <property type="evidence" value="ECO:0007669"/>
    <property type="project" value="UniProtKB-SubCell"/>
</dbReference>
<dbReference type="GO" id="GO:0045277">
    <property type="term" value="C:respiratory chain complex IV"/>
    <property type="evidence" value="ECO:0007669"/>
    <property type="project" value="InterPro"/>
</dbReference>
<dbReference type="STRING" id="178035.A0A154PPB5"/>
<dbReference type="InterPro" id="IPR003213">
    <property type="entry name" value="Cyt_c_oxidase_su6B"/>
</dbReference>
<dbReference type="OrthoDB" id="1107506at2759"/>
<dbReference type="CDD" id="cd00926">
    <property type="entry name" value="Cyt_c_Oxidase_VIb"/>
    <property type="match status" value="1"/>
</dbReference>
<evidence type="ECO:0000256" key="3">
    <source>
        <dbReference type="ARBA" id="ARBA00023157"/>
    </source>
</evidence>
<keyword evidence="3" id="KW-1015">Disulfide bond</keyword>
<sequence length="94" mass="11248">MVKYTKIGSPDDTTIIPPGDFKPMTAPYDPRFPNTNQTRYCYTSYVDFHRCKKRHSEEYEACKYFKKVYKAMCPNFWIEKWDEQLEQGTFPGKI</sequence>
<gene>
    <name evidence="6" type="ORF">WN55_05255</name>
</gene>
<dbReference type="InterPro" id="IPR048280">
    <property type="entry name" value="COX6B-like"/>
</dbReference>
<dbReference type="PROSITE" id="PS51808">
    <property type="entry name" value="CHCH"/>
    <property type="match status" value="1"/>
</dbReference>
<evidence type="ECO:0000256" key="1">
    <source>
        <dbReference type="ARBA" id="ARBA00004173"/>
    </source>
</evidence>
<dbReference type="OMA" id="NEWIAKW"/>
<protein>
    <recommendedName>
        <fullName evidence="4">Cytochrome c oxidase subunit 6B1</fullName>
    </recommendedName>
    <alternativeName>
        <fullName evidence="5">Cytochrome c oxidase subunit VIb isoform 1</fullName>
    </alternativeName>
</protein>